<proteinExistence type="predicted"/>
<accession>A0A645I413</accession>
<name>A0A645I413_9ZZZZ</name>
<dbReference type="AlphaFoldDB" id="A0A645I413"/>
<feature type="region of interest" description="Disordered" evidence="1">
    <location>
        <begin position="1"/>
        <end position="22"/>
    </location>
</feature>
<evidence type="ECO:0000256" key="1">
    <source>
        <dbReference type="SAM" id="MobiDB-lite"/>
    </source>
</evidence>
<dbReference type="EMBL" id="VSSQ01101368">
    <property type="protein sequence ID" value="MPN43154.1"/>
    <property type="molecule type" value="Genomic_DNA"/>
</dbReference>
<evidence type="ECO:0000313" key="2">
    <source>
        <dbReference type="EMBL" id="MPN43154.1"/>
    </source>
</evidence>
<reference evidence="2" key="1">
    <citation type="submission" date="2019-08" db="EMBL/GenBank/DDBJ databases">
        <authorList>
            <person name="Kucharzyk K."/>
            <person name="Murdoch R.W."/>
            <person name="Higgins S."/>
            <person name="Loffler F."/>
        </authorList>
    </citation>
    <scope>NUCLEOTIDE SEQUENCE</scope>
</reference>
<protein>
    <submittedName>
        <fullName evidence="2">Uncharacterized protein</fullName>
    </submittedName>
</protein>
<organism evidence="2">
    <name type="scientific">bioreactor metagenome</name>
    <dbReference type="NCBI Taxonomy" id="1076179"/>
    <lineage>
        <taxon>unclassified sequences</taxon>
        <taxon>metagenomes</taxon>
        <taxon>ecological metagenomes</taxon>
    </lineage>
</organism>
<sequence length="68" mass="7467">MGGSALRNLRQRPDGGDLRVQMGSHPYGQHLRVLRPHVVGRSTYGGYPYIAGQILQAYLDTCIGESPE</sequence>
<gene>
    <name evidence="2" type="ORF">SDC9_190713</name>
</gene>
<comment type="caution">
    <text evidence="2">The sequence shown here is derived from an EMBL/GenBank/DDBJ whole genome shotgun (WGS) entry which is preliminary data.</text>
</comment>